<sequence length="146" mass="16072">MKAWMSWRHGRYGSLAGGLFHLLSLEGVSISYRAMGRLRKVVGGEGGEGEAIDGLLAGPPVYAVGREHLLDAVSYRPFGHVREGVCVLPAREGGNPGEVEWMMPSVEMGWWKMGWFLKMEMEMEMEMEMVAAGGERAGADTRNLVL</sequence>
<dbReference type="Proteomes" id="UP000253664">
    <property type="component" value="Unassembled WGS sequence"/>
</dbReference>
<dbReference type="EMBL" id="LKCN02000001">
    <property type="protein sequence ID" value="RCI15884.1"/>
    <property type="molecule type" value="Genomic_DNA"/>
</dbReference>
<organism evidence="1 2">
    <name type="scientific">Ophiocordyceps polyrhachis-furcata BCC 54312</name>
    <dbReference type="NCBI Taxonomy" id="1330021"/>
    <lineage>
        <taxon>Eukaryota</taxon>
        <taxon>Fungi</taxon>
        <taxon>Dikarya</taxon>
        <taxon>Ascomycota</taxon>
        <taxon>Pezizomycotina</taxon>
        <taxon>Sordariomycetes</taxon>
        <taxon>Hypocreomycetidae</taxon>
        <taxon>Hypocreales</taxon>
        <taxon>Ophiocordycipitaceae</taxon>
        <taxon>Ophiocordyceps</taxon>
    </lineage>
</organism>
<protein>
    <submittedName>
        <fullName evidence="1">Uncharacterized protein</fullName>
    </submittedName>
</protein>
<evidence type="ECO:0000313" key="2">
    <source>
        <dbReference type="Proteomes" id="UP000253664"/>
    </source>
</evidence>
<keyword evidence="2" id="KW-1185">Reference proteome</keyword>
<comment type="caution">
    <text evidence="1">The sequence shown here is derived from an EMBL/GenBank/DDBJ whole genome shotgun (WGS) entry which is preliminary data.</text>
</comment>
<dbReference type="AlphaFoldDB" id="A0A367LN67"/>
<gene>
    <name evidence="1" type="ORF">L249_2711</name>
</gene>
<reference evidence="1 2" key="1">
    <citation type="journal article" date="2015" name="BMC Genomics">
        <title>Insights from the genome of Ophiocordyceps polyrhachis-furcata to pathogenicity and host specificity in insect fungi.</title>
        <authorList>
            <person name="Wichadakul D."/>
            <person name="Kobmoo N."/>
            <person name="Ingsriswang S."/>
            <person name="Tangphatsornruang S."/>
            <person name="Chantasingh D."/>
            <person name="Luangsa-ard J.J."/>
            <person name="Eurwilaichitr L."/>
        </authorList>
    </citation>
    <scope>NUCLEOTIDE SEQUENCE [LARGE SCALE GENOMIC DNA]</scope>
    <source>
        <strain evidence="1 2">BCC 54312</strain>
    </source>
</reference>
<name>A0A367LN67_9HYPO</name>
<evidence type="ECO:0000313" key="1">
    <source>
        <dbReference type="EMBL" id="RCI15884.1"/>
    </source>
</evidence>
<accession>A0A367LN67</accession>
<proteinExistence type="predicted"/>